<evidence type="ECO:0000313" key="3">
    <source>
        <dbReference type="Proteomes" id="UP001058124"/>
    </source>
</evidence>
<organism evidence="2 3">
    <name type="scientific">Leminorella grimontii</name>
    <dbReference type="NCBI Taxonomy" id="82981"/>
    <lineage>
        <taxon>Bacteria</taxon>
        <taxon>Pseudomonadati</taxon>
        <taxon>Pseudomonadota</taxon>
        <taxon>Gammaproteobacteria</taxon>
        <taxon>Enterobacterales</taxon>
        <taxon>Budviciaceae</taxon>
        <taxon>Leminorella</taxon>
    </lineage>
</organism>
<protein>
    <recommendedName>
        <fullName evidence="4">Acyl-CoA reductase</fullName>
    </recommendedName>
</protein>
<dbReference type="EMBL" id="BRLH01000014">
    <property type="protein sequence ID" value="GKX57338.1"/>
    <property type="molecule type" value="Genomic_DNA"/>
</dbReference>
<keyword evidence="3" id="KW-1185">Reference proteome</keyword>
<proteinExistence type="predicted"/>
<dbReference type="AlphaFoldDB" id="A0AAV5N8W3"/>
<sequence>MNDELQARLVKVKRWLKSVEFSDWLFSNDPDTQAFCRSRIAKLSSSDWLERKLCGELGDRTWREPYRLLLVISETDPLGTLEGFLAAYLIGSRIRIKARGSLPLLEALRQALDLSESECEIADWQSQSQDDARLLDGVDVVLLAGGDSLIRHYRAVAPAHVRLVELGPKLSAMAILGDALPPVSHILTDVCLFLQGVCSSPRFIVVEKQRMAERLFDELASRLDALPRLPDDVRLGQLAKAKALYFQSLLSGGMFKVSHSEASGWGVTLSGELSPDIWLPTGISIVYGDVGRHLEQAHDRWFGQLQTLGYWGTESALRYGGFTRYCPVGKMHMRSALAPRDGVFTLAALVTFIDEENE</sequence>
<reference evidence="2" key="1">
    <citation type="submission" date="2022-06" db="EMBL/GenBank/DDBJ databases">
        <title>Draft genome sequences of Leminorella grimontii str. JCM5902.</title>
        <authorList>
            <person name="Wakabayashi Y."/>
            <person name="Kojima K."/>
        </authorList>
    </citation>
    <scope>NUCLEOTIDE SEQUENCE</scope>
    <source>
        <strain evidence="2">JCM 5902</strain>
    </source>
</reference>
<dbReference type="Pfam" id="PF05893">
    <property type="entry name" value="LuxC"/>
    <property type="match status" value="1"/>
</dbReference>
<dbReference type="GO" id="GO:0008218">
    <property type="term" value="P:bioluminescence"/>
    <property type="evidence" value="ECO:0007669"/>
    <property type="project" value="InterPro"/>
</dbReference>
<evidence type="ECO:0000256" key="1">
    <source>
        <dbReference type="ARBA" id="ARBA00022857"/>
    </source>
</evidence>
<gene>
    <name evidence="2" type="ORF">SOASR030_34500</name>
</gene>
<dbReference type="Proteomes" id="UP001058124">
    <property type="component" value="Unassembled WGS sequence"/>
</dbReference>
<dbReference type="InterPro" id="IPR008670">
    <property type="entry name" value="CoA_reduct_LuxC"/>
</dbReference>
<evidence type="ECO:0000313" key="2">
    <source>
        <dbReference type="EMBL" id="GKX57338.1"/>
    </source>
</evidence>
<dbReference type="GO" id="GO:0003995">
    <property type="term" value="F:acyl-CoA dehydrogenase activity"/>
    <property type="evidence" value="ECO:0007669"/>
    <property type="project" value="InterPro"/>
</dbReference>
<name>A0AAV5N8W3_9GAMM</name>
<evidence type="ECO:0008006" key="4">
    <source>
        <dbReference type="Google" id="ProtNLM"/>
    </source>
</evidence>
<accession>A0AAV5N8W3</accession>
<keyword evidence="1" id="KW-0521">NADP</keyword>
<comment type="caution">
    <text evidence="2">The sequence shown here is derived from an EMBL/GenBank/DDBJ whole genome shotgun (WGS) entry which is preliminary data.</text>
</comment>